<keyword evidence="5 7" id="KW-1133">Transmembrane helix</keyword>
<dbReference type="PANTHER" id="PTHR36838">
    <property type="entry name" value="AUXIN EFFLUX CARRIER FAMILY PROTEIN"/>
    <property type="match status" value="1"/>
</dbReference>
<feature type="transmembrane region" description="Helical" evidence="7">
    <location>
        <begin position="257"/>
        <end position="278"/>
    </location>
</feature>
<evidence type="ECO:0000256" key="2">
    <source>
        <dbReference type="ARBA" id="ARBA00022448"/>
    </source>
</evidence>
<dbReference type="GO" id="GO:0016020">
    <property type="term" value="C:membrane"/>
    <property type="evidence" value="ECO:0007669"/>
    <property type="project" value="UniProtKB-SubCell"/>
</dbReference>
<dbReference type="AlphaFoldDB" id="A0A432WPN1"/>
<dbReference type="EMBL" id="PIPM01000002">
    <property type="protein sequence ID" value="RUO35637.1"/>
    <property type="molecule type" value="Genomic_DNA"/>
</dbReference>
<dbReference type="PANTHER" id="PTHR36838:SF1">
    <property type="entry name" value="SLR1864 PROTEIN"/>
    <property type="match status" value="1"/>
</dbReference>
<keyword evidence="4 7" id="KW-0812">Transmembrane</keyword>
<feature type="transmembrane region" description="Helical" evidence="7">
    <location>
        <begin position="90"/>
        <end position="109"/>
    </location>
</feature>
<evidence type="ECO:0000256" key="4">
    <source>
        <dbReference type="ARBA" id="ARBA00022692"/>
    </source>
</evidence>
<comment type="caution">
    <text evidence="8">The sequence shown here is derived from an EMBL/GenBank/DDBJ whole genome shotgun (WGS) entry which is preliminary data.</text>
</comment>
<evidence type="ECO:0000256" key="3">
    <source>
        <dbReference type="ARBA" id="ARBA00022475"/>
    </source>
</evidence>
<proteinExistence type="predicted"/>
<evidence type="ECO:0000256" key="6">
    <source>
        <dbReference type="ARBA" id="ARBA00023136"/>
    </source>
</evidence>
<comment type="subcellular location">
    <subcellularLocation>
        <location evidence="1">Membrane</location>
        <topology evidence="1">Multi-pass membrane protein</topology>
    </subcellularLocation>
</comment>
<evidence type="ECO:0000313" key="8">
    <source>
        <dbReference type="EMBL" id="RUO35637.1"/>
    </source>
</evidence>
<accession>A0A432WPN1</accession>
<evidence type="ECO:0000256" key="7">
    <source>
        <dbReference type="SAM" id="Phobius"/>
    </source>
</evidence>
<keyword evidence="6 7" id="KW-0472">Membrane</keyword>
<evidence type="ECO:0008006" key="10">
    <source>
        <dbReference type="Google" id="ProtNLM"/>
    </source>
</evidence>
<keyword evidence="3" id="KW-1003">Cell membrane</keyword>
<organism evidence="8 9">
    <name type="scientific">Aliidiomarina sanyensis</name>
    <dbReference type="NCBI Taxonomy" id="1249555"/>
    <lineage>
        <taxon>Bacteria</taxon>
        <taxon>Pseudomonadati</taxon>
        <taxon>Pseudomonadota</taxon>
        <taxon>Gammaproteobacteria</taxon>
        <taxon>Alteromonadales</taxon>
        <taxon>Idiomarinaceae</taxon>
        <taxon>Aliidiomarina</taxon>
    </lineage>
</organism>
<name>A0A432WPN1_9GAMM</name>
<feature type="transmembrane region" description="Helical" evidence="7">
    <location>
        <begin position="166"/>
        <end position="185"/>
    </location>
</feature>
<evidence type="ECO:0000256" key="5">
    <source>
        <dbReference type="ARBA" id="ARBA00022989"/>
    </source>
</evidence>
<keyword evidence="2" id="KW-0813">Transport</keyword>
<dbReference type="Proteomes" id="UP000288405">
    <property type="component" value="Unassembled WGS sequence"/>
</dbReference>
<evidence type="ECO:0000313" key="9">
    <source>
        <dbReference type="Proteomes" id="UP000288405"/>
    </source>
</evidence>
<dbReference type="InterPro" id="IPR004776">
    <property type="entry name" value="Mem_transp_PIN-like"/>
</dbReference>
<dbReference type="GO" id="GO:0055085">
    <property type="term" value="P:transmembrane transport"/>
    <property type="evidence" value="ECO:0007669"/>
    <property type="project" value="InterPro"/>
</dbReference>
<keyword evidence="9" id="KW-1185">Reference proteome</keyword>
<gene>
    <name evidence="8" type="ORF">CWE11_02420</name>
</gene>
<feature type="transmembrane region" description="Helical" evidence="7">
    <location>
        <begin position="229"/>
        <end position="251"/>
    </location>
</feature>
<dbReference type="OrthoDB" id="9786183at2"/>
<sequence>MSAMILILAYLVIGLFLKRANLLPVNTGQVLNQYVINVAVPAMILLHLPFLEVGMDVLTPAIMPWVLYPIAIGLVLLCARIFGWNRELTGAMLIIVPLGNTSFLGFPMVEAFFGSQGLPYAVIYDQVGSFIALAFFATFFAAIYGRSGISGSDGEAPHGRPPIRELVKKLLLFPPVIALVIALTVGQQEYPGMLQELIETLAATLVPVVMIAVGFQLQFRIPRNDLLPFTLAMIIKLIMLPLIALGILMSIGQAGLAAQITVFEAAMPFMITAGAVAIGAGLKPRLVASLIGYGVIVGLATLPIWALIIQSVLT</sequence>
<reference evidence="8 9" key="1">
    <citation type="journal article" date="2011" name="Front. Microbiol.">
        <title>Genomic signatures of strain selection and enhancement in Bacillus atrophaeus var. globigii, a historical biowarfare simulant.</title>
        <authorList>
            <person name="Gibbons H.S."/>
            <person name="Broomall S.M."/>
            <person name="McNew L.A."/>
            <person name="Daligault H."/>
            <person name="Chapman C."/>
            <person name="Bruce D."/>
            <person name="Karavis M."/>
            <person name="Krepps M."/>
            <person name="McGregor P.A."/>
            <person name="Hong C."/>
            <person name="Park K.H."/>
            <person name="Akmal A."/>
            <person name="Feldman A."/>
            <person name="Lin J.S."/>
            <person name="Chang W.E."/>
            <person name="Higgs B.W."/>
            <person name="Demirev P."/>
            <person name="Lindquist J."/>
            <person name="Liem A."/>
            <person name="Fochler E."/>
            <person name="Read T.D."/>
            <person name="Tapia R."/>
            <person name="Johnson S."/>
            <person name="Bishop-Lilly K.A."/>
            <person name="Detter C."/>
            <person name="Han C."/>
            <person name="Sozhamannan S."/>
            <person name="Rosenzweig C.N."/>
            <person name="Skowronski E.W."/>
        </authorList>
    </citation>
    <scope>NUCLEOTIDE SEQUENCE [LARGE SCALE GENOMIC DNA]</scope>
    <source>
        <strain evidence="8 9">GYP-17</strain>
    </source>
</reference>
<protein>
    <recommendedName>
        <fullName evidence="10">Malate permease</fullName>
    </recommendedName>
</protein>
<evidence type="ECO:0000256" key="1">
    <source>
        <dbReference type="ARBA" id="ARBA00004141"/>
    </source>
</evidence>
<feature type="transmembrane region" description="Helical" evidence="7">
    <location>
        <begin position="65"/>
        <end position="83"/>
    </location>
</feature>
<dbReference type="Pfam" id="PF03547">
    <property type="entry name" value="Mem_trans"/>
    <property type="match status" value="1"/>
</dbReference>
<feature type="transmembrane region" description="Helical" evidence="7">
    <location>
        <begin position="121"/>
        <end position="145"/>
    </location>
</feature>
<feature type="transmembrane region" description="Helical" evidence="7">
    <location>
        <begin position="290"/>
        <end position="313"/>
    </location>
</feature>
<feature type="transmembrane region" description="Helical" evidence="7">
    <location>
        <begin position="197"/>
        <end position="217"/>
    </location>
</feature>